<gene>
    <name evidence="3" type="ORF">V1264_023680</name>
</gene>
<sequence>MANQCLQAEWFSPPGRDFVAEFPWTPTTGWGMCVKGTMVASDRMFFNFLPGQASPDLSDIPLQIDLRFTDSGVTVYDSKINGDWQGLKILGNISNISGEKYAISFELLDSGLSVSMLFGDTSDAISYMIPVNVPGDATQGGTGGAVDLSNAVVAALSVGHEVQLQYVNVVSKCTAAQFSTVEPSF</sequence>
<accession>A0AAN9GA11</accession>
<evidence type="ECO:0000256" key="1">
    <source>
        <dbReference type="ARBA" id="ARBA00022734"/>
    </source>
</evidence>
<reference evidence="3 4" key="1">
    <citation type="submission" date="2024-02" db="EMBL/GenBank/DDBJ databases">
        <title>Chromosome-scale genome assembly of the rough periwinkle Littorina saxatilis.</title>
        <authorList>
            <person name="De Jode A."/>
            <person name="Faria R."/>
            <person name="Formenti G."/>
            <person name="Sims Y."/>
            <person name="Smith T.P."/>
            <person name="Tracey A."/>
            <person name="Wood J.M.D."/>
            <person name="Zagrodzka Z.B."/>
            <person name="Johannesson K."/>
            <person name="Butlin R.K."/>
            <person name="Leder E.H."/>
        </authorList>
    </citation>
    <scope>NUCLEOTIDE SEQUENCE [LARGE SCALE GENOMIC DNA]</scope>
    <source>
        <strain evidence="3">Snail1</strain>
        <tissue evidence="3">Muscle</tissue>
    </source>
</reference>
<dbReference type="GO" id="GO:0030246">
    <property type="term" value="F:carbohydrate binding"/>
    <property type="evidence" value="ECO:0007669"/>
    <property type="project" value="UniProtKB-KW"/>
</dbReference>
<keyword evidence="4" id="KW-1185">Reference proteome</keyword>
<dbReference type="Proteomes" id="UP001374579">
    <property type="component" value="Unassembled WGS sequence"/>
</dbReference>
<evidence type="ECO:0000313" key="3">
    <source>
        <dbReference type="EMBL" id="KAK7100801.1"/>
    </source>
</evidence>
<dbReference type="SUPFAM" id="SSF49899">
    <property type="entry name" value="Concanavalin A-like lectins/glucanases"/>
    <property type="match status" value="1"/>
</dbReference>
<keyword evidence="1" id="KW-0430">Lectin</keyword>
<feature type="domain" description="Galectin" evidence="2">
    <location>
        <begin position="18"/>
        <end position="170"/>
    </location>
</feature>
<evidence type="ECO:0000313" key="4">
    <source>
        <dbReference type="Proteomes" id="UP001374579"/>
    </source>
</evidence>
<dbReference type="InterPro" id="IPR001079">
    <property type="entry name" value="Galectin_CRD"/>
</dbReference>
<dbReference type="AlphaFoldDB" id="A0AAN9GA11"/>
<dbReference type="EMBL" id="JBAMIC010000011">
    <property type="protein sequence ID" value="KAK7100801.1"/>
    <property type="molecule type" value="Genomic_DNA"/>
</dbReference>
<dbReference type="PROSITE" id="PS51304">
    <property type="entry name" value="GALECTIN"/>
    <property type="match status" value="1"/>
</dbReference>
<protein>
    <recommendedName>
        <fullName evidence="2">Galectin domain-containing protein</fullName>
    </recommendedName>
</protein>
<organism evidence="3 4">
    <name type="scientific">Littorina saxatilis</name>
    <dbReference type="NCBI Taxonomy" id="31220"/>
    <lineage>
        <taxon>Eukaryota</taxon>
        <taxon>Metazoa</taxon>
        <taxon>Spiralia</taxon>
        <taxon>Lophotrochozoa</taxon>
        <taxon>Mollusca</taxon>
        <taxon>Gastropoda</taxon>
        <taxon>Caenogastropoda</taxon>
        <taxon>Littorinimorpha</taxon>
        <taxon>Littorinoidea</taxon>
        <taxon>Littorinidae</taxon>
        <taxon>Littorina</taxon>
    </lineage>
</organism>
<dbReference type="InterPro" id="IPR013320">
    <property type="entry name" value="ConA-like_dom_sf"/>
</dbReference>
<comment type="caution">
    <text evidence="3">The sequence shown here is derived from an EMBL/GenBank/DDBJ whole genome shotgun (WGS) entry which is preliminary data.</text>
</comment>
<dbReference type="Gene3D" id="2.60.120.200">
    <property type="match status" value="1"/>
</dbReference>
<evidence type="ECO:0000259" key="2">
    <source>
        <dbReference type="PROSITE" id="PS51304"/>
    </source>
</evidence>
<name>A0AAN9GA11_9CAEN</name>
<proteinExistence type="predicted"/>